<keyword evidence="4 6" id="KW-1133">Transmembrane helix</keyword>
<dbReference type="STRING" id="1121352.GCA_000620925_00999"/>
<evidence type="ECO:0000256" key="3">
    <source>
        <dbReference type="ARBA" id="ARBA00022692"/>
    </source>
</evidence>
<evidence type="ECO:0000256" key="6">
    <source>
        <dbReference type="SAM" id="Phobius"/>
    </source>
</evidence>
<dbReference type="RefSeq" id="WP_124794337.1">
    <property type="nucleotide sequence ID" value="NZ_CAMIGD010000199.1"/>
</dbReference>
<keyword evidence="5 6" id="KW-0472">Membrane</keyword>
<gene>
    <name evidence="7" type="ORF">EII21_03975</name>
</gene>
<dbReference type="PANTHER" id="PTHR33931:SF5">
    <property type="entry name" value="UPF0299 MEMBRANE PROTEIN YOHJ"/>
    <property type="match status" value="1"/>
</dbReference>
<name>A0A3P2A5T9_9NEIS</name>
<comment type="subcellular location">
    <subcellularLocation>
        <location evidence="1">Cell membrane</location>
        <topology evidence="1">Multi-pass membrane protein</topology>
    </subcellularLocation>
</comment>
<evidence type="ECO:0000256" key="5">
    <source>
        <dbReference type="ARBA" id="ARBA00023136"/>
    </source>
</evidence>
<evidence type="ECO:0000313" key="7">
    <source>
        <dbReference type="EMBL" id="RRD90774.1"/>
    </source>
</evidence>
<feature type="transmembrane region" description="Helical" evidence="6">
    <location>
        <begin position="29"/>
        <end position="47"/>
    </location>
</feature>
<feature type="transmembrane region" description="Helical" evidence="6">
    <location>
        <begin position="84"/>
        <end position="103"/>
    </location>
</feature>
<proteinExistence type="predicted"/>
<dbReference type="EMBL" id="RQYC01000004">
    <property type="protein sequence ID" value="RRD90774.1"/>
    <property type="molecule type" value="Genomic_DNA"/>
</dbReference>
<dbReference type="OrthoDB" id="385012at2"/>
<evidence type="ECO:0000256" key="4">
    <source>
        <dbReference type="ARBA" id="ARBA00022989"/>
    </source>
</evidence>
<accession>A0A3P2A5T9</accession>
<keyword evidence="3 6" id="KW-0812">Transmembrane</keyword>
<keyword evidence="8" id="KW-1185">Reference proteome</keyword>
<feature type="transmembrane region" description="Helical" evidence="6">
    <location>
        <begin position="59"/>
        <end position="78"/>
    </location>
</feature>
<reference evidence="7 8" key="1">
    <citation type="submission" date="2018-11" db="EMBL/GenBank/DDBJ databases">
        <title>Genomes From Bacteria Associated with the Canine Oral Cavity: a Test Case for Automated Genome-Based Taxonomic Assignment.</title>
        <authorList>
            <person name="Coil D.A."/>
            <person name="Jospin G."/>
            <person name="Darling A.E."/>
            <person name="Wallis C."/>
            <person name="Davis I.J."/>
            <person name="Harris S."/>
            <person name="Eisen J.A."/>
            <person name="Holcombe L.J."/>
            <person name="O'Flynn C."/>
        </authorList>
    </citation>
    <scope>NUCLEOTIDE SEQUENCE [LARGE SCALE GENOMIC DNA]</scope>
    <source>
        <strain evidence="7 8">COT-280</strain>
    </source>
</reference>
<comment type="caution">
    <text evidence="7">The sequence shown here is derived from an EMBL/GenBank/DDBJ whole genome shotgun (WGS) entry which is preliminary data.</text>
</comment>
<dbReference type="PANTHER" id="PTHR33931">
    <property type="entry name" value="HOLIN-LIKE PROTEIN CIDA-RELATED"/>
    <property type="match status" value="1"/>
</dbReference>
<sequence>MHTIRALSIIFGFLALGEAVVYFTQLKFPGSIFGMFFLFGALQAGWVKASWLMQLVDVLMANLALFLVPPCVAVMSYLDLIAKDFWSITLATFFSTAAVMFVTGKTHEWLRKR</sequence>
<dbReference type="GO" id="GO:0005886">
    <property type="term" value="C:plasma membrane"/>
    <property type="evidence" value="ECO:0007669"/>
    <property type="project" value="UniProtKB-SubCell"/>
</dbReference>
<organism evidence="7 8">
    <name type="scientific">Conchiformibius steedae</name>
    <dbReference type="NCBI Taxonomy" id="153493"/>
    <lineage>
        <taxon>Bacteria</taxon>
        <taxon>Pseudomonadati</taxon>
        <taxon>Pseudomonadota</taxon>
        <taxon>Betaproteobacteria</taxon>
        <taxon>Neisseriales</taxon>
        <taxon>Neisseriaceae</taxon>
        <taxon>Conchiformibius</taxon>
    </lineage>
</organism>
<dbReference type="Pfam" id="PF03788">
    <property type="entry name" value="LrgA"/>
    <property type="match status" value="1"/>
</dbReference>
<keyword evidence="2" id="KW-1003">Cell membrane</keyword>
<dbReference type="Proteomes" id="UP000269923">
    <property type="component" value="Unassembled WGS sequence"/>
</dbReference>
<evidence type="ECO:0000313" key="8">
    <source>
        <dbReference type="Proteomes" id="UP000269923"/>
    </source>
</evidence>
<evidence type="ECO:0000256" key="1">
    <source>
        <dbReference type="ARBA" id="ARBA00004651"/>
    </source>
</evidence>
<evidence type="ECO:0000256" key="2">
    <source>
        <dbReference type="ARBA" id="ARBA00022475"/>
    </source>
</evidence>
<protein>
    <submittedName>
        <fullName evidence="7">CidA/LrgA family protein</fullName>
    </submittedName>
</protein>
<dbReference type="InterPro" id="IPR005538">
    <property type="entry name" value="LrgA/CidA"/>
</dbReference>
<dbReference type="AlphaFoldDB" id="A0A3P2A5T9"/>